<proteinExistence type="predicted"/>
<organism evidence="3 4">
    <name type="scientific">Petrolisthes cinctipes</name>
    <name type="common">Flat porcelain crab</name>
    <dbReference type="NCBI Taxonomy" id="88211"/>
    <lineage>
        <taxon>Eukaryota</taxon>
        <taxon>Metazoa</taxon>
        <taxon>Ecdysozoa</taxon>
        <taxon>Arthropoda</taxon>
        <taxon>Crustacea</taxon>
        <taxon>Multicrustacea</taxon>
        <taxon>Malacostraca</taxon>
        <taxon>Eumalacostraca</taxon>
        <taxon>Eucarida</taxon>
        <taxon>Decapoda</taxon>
        <taxon>Pleocyemata</taxon>
        <taxon>Anomura</taxon>
        <taxon>Galatheoidea</taxon>
        <taxon>Porcellanidae</taxon>
        <taxon>Petrolisthes</taxon>
    </lineage>
</organism>
<feature type="compositionally biased region" description="Low complexity" evidence="1">
    <location>
        <begin position="166"/>
        <end position="176"/>
    </location>
</feature>
<evidence type="ECO:0000313" key="4">
    <source>
        <dbReference type="Proteomes" id="UP001286313"/>
    </source>
</evidence>
<accession>A0AAE1FC29</accession>
<dbReference type="EMBL" id="JAWQEG010002497">
    <property type="protein sequence ID" value="KAK3871559.1"/>
    <property type="molecule type" value="Genomic_DNA"/>
</dbReference>
<protein>
    <submittedName>
        <fullName evidence="3">Uncharacterized protein</fullName>
    </submittedName>
</protein>
<evidence type="ECO:0000313" key="3">
    <source>
        <dbReference type="EMBL" id="KAK3871559.1"/>
    </source>
</evidence>
<dbReference type="AlphaFoldDB" id="A0AAE1FC29"/>
<sequence>MNKICELLLGIMMGVGPLVMFGVLTMSYGRHWLIGSLILSGLYVVIVAFLLCFCMRRYSNPYSDDDPQVIPPDLPPSYEDVTSKPPSYSTILFNTAPPTGDDAWPSRHEYSNGGYVPIHSHPMISCPLPIHLHADAPPPSYTEAAYGGGTFSPCGTSSCGTVFPSTTASSPTNNTSGTLSALESVSSGTKPLNNPSVNNNDCIIKETNSPAYVTTPHQPHHDNFTLATRVFVIPLRDPPPSYRPHCNEIGPPT</sequence>
<feature type="transmembrane region" description="Helical" evidence="2">
    <location>
        <begin position="32"/>
        <end position="53"/>
    </location>
</feature>
<comment type="caution">
    <text evidence="3">The sequence shown here is derived from an EMBL/GenBank/DDBJ whole genome shotgun (WGS) entry which is preliminary data.</text>
</comment>
<dbReference type="Proteomes" id="UP001286313">
    <property type="component" value="Unassembled WGS sequence"/>
</dbReference>
<keyword evidence="2" id="KW-0472">Membrane</keyword>
<gene>
    <name evidence="3" type="ORF">Pcinc_023299</name>
</gene>
<keyword evidence="2" id="KW-0812">Transmembrane</keyword>
<feature type="region of interest" description="Disordered" evidence="1">
    <location>
        <begin position="166"/>
        <end position="193"/>
    </location>
</feature>
<evidence type="ECO:0000256" key="1">
    <source>
        <dbReference type="SAM" id="MobiDB-lite"/>
    </source>
</evidence>
<feature type="transmembrane region" description="Helical" evidence="2">
    <location>
        <begin position="7"/>
        <end position="26"/>
    </location>
</feature>
<name>A0AAE1FC29_PETCI</name>
<reference evidence="3" key="1">
    <citation type="submission" date="2023-10" db="EMBL/GenBank/DDBJ databases">
        <title>Genome assemblies of two species of porcelain crab, Petrolisthes cinctipes and Petrolisthes manimaculis (Anomura: Porcellanidae).</title>
        <authorList>
            <person name="Angst P."/>
        </authorList>
    </citation>
    <scope>NUCLEOTIDE SEQUENCE</scope>
    <source>
        <strain evidence="3">PB745_01</strain>
        <tissue evidence="3">Gill</tissue>
    </source>
</reference>
<keyword evidence="2" id="KW-1133">Transmembrane helix</keyword>
<keyword evidence="4" id="KW-1185">Reference proteome</keyword>
<feature type="compositionally biased region" description="Polar residues" evidence="1">
    <location>
        <begin position="177"/>
        <end position="193"/>
    </location>
</feature>
<evidence type="ECO:0000256" key="2">
    <source>
        <dbReference type="SAM" id="Phobius"/>
    </source>
</evidence>